<comment type="caution">
    <text evidence="13">The sequence shown here is derived from an EMBL/GenBank/DDBJ whole genome shotgun (WGS) entry which is preliminary data.</text>
</comment>
<keyword evidence="3 11" id="KW-0894">Sodium channel</keyword>
<evidence type="ECO:0000256" key="8">
    <source>
        <dbReference type="ARBA" id="ARBA00023136"/>
    </source>
</evidence>
<evidence type="ECO:0000313" key="14">
    <source>
        <dbReference type="Proteomes" id="UP001374579"/>
    </source>
</evidence>
<keyword evidence="10 11" id="KW-0407">Ion channel</keyword>
<keyword evidence="8 12" id="KW-0472">Membrane</keyword>
<evidence type="ECO:0000256" key="4">
    <source>
        <dbReference type="ARBA" id="ARBA00022692"/>
    </source>
</evidence>
<keyword evidence="14" id="KW-1185">Reference proteome</keyword>
<feature type="transmembrane region" description="Helical" evidence="12">
    <location>
        <begin position="51"/>
        <end position="71"/>
    </location>
</feature>
<organism evidence="13 14">
    <name type="scientific">Littorina saxatilis</name>
    <dbReference type="NCBI Taxonomy" id="31220"/>
    <lineage>
        <taxon>Eukaryota</taxon>
        <taxon>Metazoa</taxon>
        <taxon>Spiralia</taxon>
        <taxon>Lophotrochozoa</taxon>
        <taxon>Mollusca</taxon>
        <taxon>Gastropoda</taxon>
        <taxon>Caenogastropoda</taxon>
        <taxon>Littorinimorpha</taxon>
        <taxon>Littorinoidea</taxon>
        <taxon>Littorinidae</taxon>
        <taxon>Littorina</taxon>
    </lineage>
</organism>
<evidence type="ECO:0000256" key="9">
    <source>
        <dbReference type="ARBA" id="ARBA00023201"/>
    </source>
</evidence>
<evidence type="ECO:0000313" key="13">
    <source>
        <dbReference type="EMBL" id="KAK7099134.1"/>
    </source>
</evidence>
<gene>
    <name evidence="13" type="ORF">V1264_003320</name>
</gene>
<dbReference type="EMBL" id="JBAMIC010000012">
    <property type="protein sequence ID" value="KAK7099134.1"/>
    <property type="molecule type" value="Genomic_DNA"/>
</dbReference>
<keyword evidence="6" id="KW-0915">Sodium</keyword>
<sequence length="489" mass="54666">MDTPSESTKADAPDSWTAQMKTNSSSFLGETSLHGIKHVGDTTRSKFRRCIWLLLVLGMSVWLSYTLYSLYTRYKSYPYTTHSTVIPKATLPLPGISICLRHSIQRSRLRQLPNGDVIKAFLEMSDSREEMLNNETVRAALSGVTMQELMTVGSFQAEEVIKYAYVFLGALPTSVIDPSKDFYTVDSFIGVSGLPTRCFTFNTTSRSEKDGGVSLSQLQHWEVILQSPMTDLIPGDDDIGGLFVSIHPPWESPSSIQAINIQPSSVVDIMLTPSEYHFLPAPYLSMDNKDCEDTNSPDYVSHMRYLSRYSYGNCVMEKSVFAAVEVCNCTSRSLGNLEVPFCSLLQYYQCYMFASGLKILPLLKECKMPCVVERMETKSASVSPFPSQNFIRSLPQEELNGTNLENWLRVNVKFANTYLGIIKHKPELTFDSIYSIVGGQMGLFLGASLLTVTELAEHFLCLMWASLKGLLGNKNHRARSSVASTRLSK</sequence>
<accession>A0AAN9B5M5</accession>
<dbReference type="Gene3D" id="1.10.287.820">
    <property type="entry name" value="Acid-sensing ion channel domain"/>
    <property type="match status" value="1"/>
</dbReference>
<dbReference type="Proteomes" id="UP001374579">
    <property type="component" value="Unassembled WGS sequence"/>
</dbReference>
<name>A0AAN9B5M5_9CAEN</name>
<keyword evidence="9 11" id="KW-0739">Sodium transport</keyword>
<protein>
    <submittedName>
        <fullName evidence="13">Uncharacterized protein</fullName>
    </submittedName>
</protein>
<proteinExistence type="inferred from homology"/>
<evidence type="ECO:0000256" key="6">
    <source>
        <dbReference type="ARBA" id="ARBA00023053"/>
    </source>
</evidence>
<dbReference type="Gene3D" id="1.10.287.770">
    <property type="entry name" value="YojJ-like"/>
    <property type="match status" value="1"/>
</dbReference>
<reference evidence="13 14" key="1">
    <citation type="submission" date="2024-02" db="EMBL/GenBank/DDBJ databases">
        <title>Chromosome-scale genome assembly of the rough periwinkle Littorina saxatilis.</title>
        <authorList>
            <person name="De Jode A."/>
            <person name="Faria R."/>
            <person name="Formenti G."/>
            <person name="Sims Y."/>
            <person name="Smith T.P."/>
            <person name="Tracey A."/>
            <person name="Wood J.M.D."/>
            <person name="Zagrodzka Z.B."/>
            <person name="Johannesson K."/>
            <person name="Butlin R.K."/>
            <person name="Leder E.H."/>
        </authorList>
    </citation>
    <scope>NUCLEOTIDE SEQUENCE [LARGE SCALE GENOMIC DNA]</scope>
    <source>
        <strain evidence="13">Snail1</strain>
        <tissue evidence="13">Muscle</tissue>
    </source>
</reference>
<keyword evidence="7 11" id="KW-0406">Ion transport</keyword>
<evidence type="ECO:0000256" key="7">
    <source>
        <dbReference type="ARBA" id="ARBA00023065"/>
    </source>
</evidence>
<evidence type="ECO:0000256" key="1">
    <source>
        <dbReference type="ARBA" id="ARBA00004141"/>
    </source>
</evidence>
<evidence type="ECO:0000256" key="5">
    <source>
        <dbReference type="ARBA" id="ARBA00022989"/>
    </source>
</evidence>
<dbReference type="PANTHER" id="PTHR11690">
    <property type="entry name" value="AMILORIDE-SENSITIVE SODIUM CHANNEL-RELATED"/>
    <property type="match status" value="1"/>
</dbReference>
<keyword evidence="2 11" id="KW-0813">Transport</keyword>
<keyword evidence="4 11" id="KW-0812">Transmembrane</keyword>
<evidence type="ECO:0000256" key="12">
    <source>
        <dbReference type="SAM" id="Phobius"/>
    </source>
</evidence>
<dbReference type="Pfam" id="PF00858">
    <property type="entry name" value="ASC"/>
    <property type="match status" value="1"/>
</dbReference>
<dbReference type="GO" id="GO:0015280">
    <property type="term" value="F:ligand-gated sodium channel activity"/>
    <property type="evidence" value="ECO:0007669"/>
    <property type="project" value="TreeGrafter"/>
</dbReference>
<dbReference type="InterPro" id="IPR001873">
    <property type="entry name" value="ENaC"/>
</dbReference>
<evidence type="ECO:0000256" key="11">
    <source>
        <dbReference type="RuleBase" id="RU000679"/>
    </source>
</evidence>
<evidence type="ECO:0000256" key="2">
    <source>
        <dbReference type="ARBA" id="ARBA00022448"/>
    </source>
</evidence>
<dbReference type="AlphaFoldDB" id="A0AAN9B5M5"/>
<dbReference type="GO" id="GO:0005886">
    <property type="term" value="C:plasma membrane"/>
    <property type="evidence" value="ECO:0007669"/>
    <property type="project" value="TreeGrafter"/>
</dbReference>
<evidence type="ECO:0000256" key="3">
    <source>
        <dbReference type="ARBA" id="ARBA00022461"/>
    </source>
</evidence>
<comment type="similarity">
    <text evidence="11">Belongs to the amiloride-sensitive sodium channel (TC 1.A.6) family.</text>
</comment>
<comment type="subcellular location">
    <subcellularLocation>
        <location evidence="1">Membrane</location>
        <topology evidence="1">Multi-pass membrane protein</topology>
    </subcellularLocation>
</comment>
<keyword evidence="5 12" id="KW-1133">Transmembrane helix</keyword>
<evidence type="ECO:0000256" key="10">
    <source>
        <dbReference type="ARBA" id="ARBA00023303"/>
    </source>
</evidence>